<feature type="domain" description="Myb-like" evidence="2">
    <location>
        <begin position="196"/>
        <end position="254"/>
    </location>
</feature>
<proteinExistence type="predicted"/>
<dbReference type="SMART" id="SM00717">
    <property type="entry name" value="SANT"/>
    <property type="match status" value="1"/>
</dbReference>
<sequence length="726" mass="77907">MAGAVAQAAKTTPTLGHSVVGERGAPGTNDTQTPVPHSEPLSPVMHVPKSIIMSDENHSPEAQVSTHCMSPMVITSHNIAVTTVNRSSMGSSSNTTADSLNSSNNNGDNTNHTNANANNDSNSAEYRRGNPNSLNKAEVSVNSTKIAATNHEPRNAENKNSGVGNSSQGSAAPDLRKNPIPSQTPPQASTAGVNWWTPVECRELIQAYKELDIANKYPGNRSKKKAWESISDKLQTKSIVRSPHECHIKWKNLKRGYRKHLRALLIVQNGSVNGNPEHDREQLERVQFPYFKELDPIVGEKERAMLTCQPENSGNVVSLDGHQIYNSGGVPNSIYGRQPQRPYNPSQMPHGGYGVSQASSSYSNRSVPNHNIEYNLSEFRGYTLQENSVSGGGRSRSTKAVSTSSHLSSSLIHNPAQLQSPSTASRDIKVPSATSQAGGNGVSAHAISDHTGFEDGSNSISRPKSATSPVSISKKTEVSSGKSAVLPTPLVAIDPLDPMGGAPFNSIASGSSNGNKHGRNGGGSDVNGSGNDGNVPALGFARVSESPLGLGPSYASTNPNMKSLSGSPMPPINRVHSRSSDFDDDIEEPSSSRPRYHYNLASSNPIAVNVNNGSNGISEQDEYPYRNHHHHHIRSASSCSSPDSSPQQKYRHHYPQQEFSDANAGSSLGANSSPPFDLSQRLVEEYSQLRKSTLKVLDKLMAGHRQLVETLKVIEENKSKKYHGQS</sequence>
<feature type="compositionally biased region" description="Polar residues" evidence="1">
    <location>
        <begin position="86"/>
        <end position="96"/>
    </location>
</feature>
<evidence type="ECO:0000313" key="3">
    <source>
        <dbReference type="EMBL" id="KAJ1918868.1"/>
    </source>
</evidence>
<feature type="compositionally biased region" description="Low complexity" evidence="1">
    <location>
        <begin position="635"/>
        <end position="645"/>
    </location>
</feature>
<feature type="region of interest" description="Disordered" evidence="1">
    <location>
        <begin position="627"/>
        <end position="654"/>
    </location>
</feature>
<feature type="region of interest" description="Disordered" evidence="1">
    <location>
        <begin position="1"/>
        <end position="43"/>
    </location>
</feature>
<feature type="compositionally biased region" description="Low complexity" evidence="1">
    <location>
        <begin position="97"/>
        <end position="124"/>
    </location>
</feature>
<name>A0A9W8DP87_9FUNG</name>
<feature type="region of interest" description="Disordered" evidence="1">
    <location>
        <begin position="551"/>
        <end position="598"/>
    </location>
</feature>
<dbReference type="OrthoDB" id="691673at2759"/>
<feature type="compositionally biased region" description="Polar residues" evidence="1">
    <location>
        <begin position="158"/>
        <end position="170"/>
    </location>
</feature>
<gene>
    <name evidence="3" type="ORF">H4219_002318</name>
</gene>
<feature type="region of interest" description="Disordered" evidence="1">
    <location>
        <begin position="503"/>
        <end position="539"/>
    </location>
</feature>
<feature type="compositionally biased region" description="Polar residues" evidence="1">
    <location>
        <begin position="416"/>
        <end position="425"/>
    </location>
</feature>
<dbReference type="EMBL" id="JANBPU010000036">
    <property type="protein sequence ID" value="KAJ1918868.1"/>
    <property type="molecule type" value="Genomic_DNA"/>
</dbReference>
<feature type="compositionally biased region" description="Polar residues" evidence="1">
    <location>
        <begin position="456"/>
        <end position="482"/>
    </location>
</feature>
<accession>A0A9W8DP87</accession>
<dbReference type="Proteomes" id="UP001150538">
    <property type="component" value="Unassembled WGS sequence"/>
</dbReference>
<feature type="compositionally biased region" description="Polar residues" evidence="1">
    <location>
        <begin position="130"/>
        <end position="147"/>
    </location>
</feature>
<feature type="compositionally biased region" description="Low complexity" evidence="1">
    <location>
        <begin position="526"/>
        <end position="535"/>
    </location>
</feature>
<feature type="region of interest" description="Disordered" evidence="1">
    <location>
        <begin position="86"/>
        <end position="191"/>
    </location>
</feature>
<dbReference type="Gene3D" id="1.10.10.60">
    <property type="entry name" value="Homeodomain-like"/>
    <property type="match status" value="1"/>
</dbReference>
<dbReference type="PROSITE" id="PS50090">
    <property type="entry name" value="MYB_LIKE"/>
    <property type="match status" value="1"/>
</dbReference>
<feature type="region of interest" description="Disordered" evidence="1">
    <location>
        <begin position="387"/>
        <end position="483"/>
    </location>
</feature>
<feature type="region of interest" description="Disordered" evidence="1">
    <location>
        <begin position="328"/>
        <end position="369"/>
    </location>
</feature>
<comment type="caution">
    <text evidence="3">The sequence shown here is derived from an EMBL/GenBank/DDBJ whole genome shotgun (WGS) entry which is preliminary data.</text>
</comment>
<feature type="compositionally biased region" description="Low complexity" evidence="1">
    <location>
        <begin position="402"/>
        <end position="411"/>
    </location>
</feature>
<dbReference type="AlphaFoldDB" id="A0A9W8DP87"/>
<organism evidence="3 4">
    <name type="scientific">Mycoemilia scoparia</name>
    <dbReference type="NCBI Taxonomy" id="417184"/>
    <lineage>
        <taxon>Eukaryota</taxon>
        <taxon>Fungi</taxon>
        <taxon>Fungi incertae sedis</taxon>
        <taxon>Zoopagomycota</taxon>
        <taxon>Kickxellomycotina</taxon>
        <taxon>Kickxellomycetes</taxon>
        <taxon>Kickxellales</taxon>
        <taxon>Kickxellaceae</taxon>
        <taxon>Mycoemilia</taxon>
    </lineage>
</organism>
<evidence type="ECO:0000313" key="4">
    <source>
        <dbReference type="Proteomes" id="UP001150538"/>
    </source>
</evidence>
<keyword evidence="4" id="KW-1185">Reference proteome</keyword>
<dbReference type="InterPro" id="IPR044822">
    <property type="entry name" value="Myb_DNA-bind_4"/>
</dbReference>
<dbReference type="InterPro" id="IPR001005">
    <property type="entry name" value="SANT/Myb"/>
</dbReference>
<feature type="compositionally biased region" description="Polar residues" evidence="1">
    <location>
        <begin position="554"/>
        <end position="566"/>
    </location>
</feature>
<feature type="compositionally biased region" description="Polar residues" evidence="1">
    <location>
        <begin position="506"/>
        <end position="515"/>
    </location>
</feature>
<feature type="compositionally biased region" description="Polar residues" evidence="1">
    <location>
        <begin position="356"/>
        <end position="369"/>
    </location>
</feature>
<evidence type="ECO:0000256" key="1">
    <source>
        <dbReference type="SAM" id="MobiDB-lite"/>
    </source>
</evidence>
<protein>
    <recommendedName>
        <fullName evidence="2">Myb-like domain-containing protein</fullName>
    </recommendedName>
</protein>
<dbReference type="Pfam" id="PF13837">
    <property type="entry name" value="Myb_DNA-bind_4"/>
    <property type="match status" value="1"/>
</dbReference>
<evidence type="ECO:0000259" key="2">
    <source>
        <dbReference type="PROSITE" id="PS50090"/>
    </source>
</evidence>
<reference evidence="3" key="1">
    <citation type="submission" date="2022-07" db="EMBL/GenBank/DDBJ databases">
        <title>Phylogenomic reconstructions and comparative analyses of Kickxellomycotina fungi.</title>
        <authorList>
            <person name="Reynolds N.K."/>
            <person name="Stajich J.E."/>
            <person name="Barry K."/>
            <person name="Grigoriev I.V."/>
            <person name="Crous P."/>
            <person name="Smith M.E."/>
        </authorList>
    </citation>
    <scope>NUCLEOTIDE SEQUENCE</scope>
    <source>
        <strain evidence="3">NBRC 100468</strain>
    </source>
</reference>